<dbReference type="Proteomes" id="UP000799779">
    <property type="component" value="Unassembled WGS sequence"/>
</dbReference>
<dbReference type="PANTHER" id="PTHR42973">
    <property type="entry name" value="BINDING OXIDOREDUCTASE, PUTATIVE (AFU_ORTHOLOGUE AFUA_1G17690)-RELATED"/>
    <property type="match status" value="1"/>
</dbReference>
<dbReference type="InterPro" id="IPR006094">
    <property type="entry name" value="Oxid_FAD_bind_N"/>
</dbReference>
<dbReference type="EMBL" id="ML977576">
    <property type="protein sequence ID" value="KAF2002674.1"/>
    <property type="molecule type" value="Genomic_DNA"/>
</dbReference>
<accession>A0A6A5WP65</accession>
<comment type="cofactor">
    <cofactor evidence="1">
        <name>FAD</name>
        <dbReference type="ChEBI" id="CHEBI:57692"/>
    </cofactor>
</comment>
<feature type="domain" description="FAD-binding PCMH-type" evidence="6">
    <location>
        <begin position="52"/>
        <end position="223"/>
    </location>
</feature>
<reference evidence="7" key="1">
    <citation type="journal article" date="2020" name="Stud. Mycol.">
        <title>101 Dothideomycetes genomes: a test case for predicting lifestyles and emergence of pathogens.</title>
        <authorList>
            <person name="Haridas S."/>
            <person name="Albert R."/>
            <person name="Binder M."/>
            <person name="Bloem J."/>
            <person name="Labutti K."/>
            <person name="Salamov A."/>
            <person name="Andreopoulos B."/>
            <person name="Baker S."/>
            <person name="Barry K."/>
            <person name="Bills G."/>
            <person name="Bluhm B."/>
            <person name="Cannon C."/>
            <person name="Castanera R."/>
            <person name="Culley D."/>
            <person name="Daum C."/>
            <person name="Ezra D."/>
            <person name="Gonzalez J."/>
            <person name="Henrissat B."/>
            <person name="Kuo A."/>
            <person name="Liang C."/>
            <person name="Lipzen A."/>
            <person name="Lutzoni F."/>
            <person name="Magnuson J."/>
            <person name="Mondo S."/>
            <person name="Nolan M."/>
            <person name="Ohm R."/>
            <person name="Pangilinan J."/>
            <person name="Park H.-J."/>
            <person name="Ramirez L."/>
            <person name="Alfaro M."/>
            <person name="Sun H."/>
            <person name="Tritt A."/>
            <person name="Yoshinaga Y."/>
            <person name="Zwiers L.-H."/>
            <person name="Turgeon B."/>
            <person name="Goodwin S."/>
            <person name="Spatafora J."/>
            <person name="Crous P."/>
            <person name="Grigoriev I."/>
        </authorList>
    </citation>
    <scope>NUCLEOTIDE SEQUENCE</scope>
    <source>
        <strain evidence="7">CBS 123094</strain>
    </source>
</reference>
<comment type="similarity">
    <text evidence="2">Belongs to the oxygen-dependent FAD-linked oxidoreductase family.</text>
</comment>
<evidence type="ECO:0000256" key="4">
    <source>
        <dbReference type="ARBA" id="ARBA00022827"/>
    </source>
</evidence>
<dbReference type="InterPro" id="IPR012951">
    <property type="entry name" value="BBE"/>
</dbReference>
<dbReference type="AlphaFoldDB" id="A0A6A5WP65"/>
<dbReference type="InterPro" id="IPR036318">
    <property type="entry name" value="FAD-bd_PCMH-like_sf"/>
</dbReference>
<gene>
    <name evidence="7" type="ORF">P154DRAFT_593780</name>
</gene>
<keyword evidence="3" id="KW-0285">Flavoprotein</keyword>
<evidence type="ECO:0000256" key="5">
    <source>
        <dbReference type="ARBA" id="ARBA00023002"/>
    </source>
</evidence>
<evidence type="ECO:0000256" key="1">
    <source>
        <dbReference type="ARBA" id="ARBA00001974"/>
    </source>
</evidence>
<dbReference type="GO" id="GO:0016491">
    <property type="term" value="F:oxidoreductase activity"/>
    <property type="evidence" value="ECO:0007669"/>
    <property type="project" value="UniProtKB-KW"/>
</dbReference>
<evidence type="ECO:0000313" key="7">
    <source>
        <dbReference type="EMBL" id="KAF2002674.1"/>
    </source>
</evidence>
<keyword evidence="5" id="KW-0560">Oxidoreductase</keyword>
<dbReference type="OrthoDB" id="9996127at2759"/>
<dbReference type="PANTHER" id="PTHR42973:SF9">
    <property type="entry name" value="FAD-BINDING PCMH-TYPE DOMAIN-CONTAINING PROTEIN-RELATED"/>
    <property type="match status" value="1"/>
</dbReference>
<evidence type="ECO:0000313" key="8">
    <source>
        <dbReference type="Proteomes" id="UP000799779"/>
    </source>
</evidence>
<dbReference type="Pfam" id="PF08031">
    <property type="entry name" value="BBE"/>
    <property type="match status" value="1"/>
</dbReference>
<keyword evidence="4" id="KW-0274">FAD</keyword>
<keyword evidence="8" id="KW-1185">Reference proteome</keyword>
<dbReference type="Gene3D" id="3.40.462.20">
    <property type="match status" value="1"/>
</dbReference>
<sequence>MYFNFLASAWALPNLRRSTTELAQTLSKKAIITFPSDDAWEALLTRGSYPRIDPDYSVVIQVGTEADVQKTLAFAKKYDIPFLAVSGAHGWTDILSRFPYGIQVNMRQLNTAAVDKGGKTATIGGGALQWEVVKALFAKGKQAVTGLAECVSVIGPLLGGGHSLLQGKYGYALDNLISARVVLSDGSVAEASSSKNPDLFWALKGAGHNFGIVTSYVVKAFDIKTDWTVYSLIYTEDKLEALFALINKHEDGSIKRPVELALTGVFVRIPGIDVTNPVIAYTVAYQGSEAAAAPYAARFQALGPTATTITSNVNYAQLYTVTGNNLDSAACIENHNLLGSGVTLPTWDAAGTRAGLAIFANATADPRFATSIVLLENYGMADVKTVPFESTALAPEERTHPILASPIFWWDGDNEQASKDAHAYAAAIKDALYKGVDKTKGKRHTYVNYAIGSEAREELYGHEKWRLAKLRALKKKWDGRNAFRFYAPIE</sequence>
<evidence type="ECO:0000256" key="2">
    <source>
        <dbReference type="ARBA" id="ARBA00005466"/>
    </source>
</evidence>
<dbReference type="PROSITE" id="PS51387">
    <property type="entry name" value="FAD_PCMH"/>
    <property type="match status" value="1"/>
</dbReference>
<evidence type="ECO:0000259" key="6">
    <source>
        <dbReference type="PROSITE" id="PS51387"/>
    </source>
</evidence>
<dbReference type="GO" id="GO:0071949">
    <property type="term" value="F:FAD binding"/>
    <property type="evidence" value="ECO:0007669"/>
    <property type="project" value="InterPro"/>
</dbReference>
<organism evidence="7 8">
    <name type="scientific">Amniculicola lignicola CBS 123094</name>
    <dbReference type="NCBI Taxonomy" id="1392246"/>
    <lineage>
        <taxon>Eukaryota</taxon>
        <taxon>Fungi</taxon>
        <taxon>Dikarya</taxon>
        <taxon>Ascomycota</taxon>
        <taxon>Pezizomycotina</taxon>
        <taxon>Dothideomycetes</taxon>
        <taxon>Pleosporomycetidae</taxon>
        <taxon>Pleosporales</taxon>
        <taxon>Amniculicolaceae</taxon>
        <taxon>Amniculicola</taxon>
    </lineage>
</organism>
<dbReference type="SUPFAM" id="SSF56176">
    <property type="entry name" value="FAD-binding/transporter-associated domain-like"/>
    <property type="match status" value="1"/>
</dbReference>
<dbReference type="InterPro" id="IPR016169">
    <property type="entry name" value="FAD-bd_PCMH_sub2"/>
</dbReference>
<dbReference type="InterPro" id="IPR050416">
    <property type="entry name" value="FAD-linked_Oxidoreductase"/>
</dbReference>
<protein>
    <submittedName>
        <fullName evidence="7">FAD-binding domain-containing protein</fullName>
    </submittedName>
</protein>
<proteinExistence type="inferred from homology"/>
<dbReference type="InterPro" id="IPR016166">
    <property type="entry name" value="FAD-bd_PCMH"/>
</dbReference>
<evidence type="ECO:0000256" key="3">
    <source>
        <dbReference type="ARBA" id="ARBA00022630"/>
    </source>
</evidence>
<dbReference type="Gene3D" id="3.30.465.10">
    <property type="match status" value="1"/>
</dbReference>
<dbReference type="Pfam" id="PF01565">
    <property type="entry name" value="FAD_binding_4"/>
    <property type="match status" value="1"/>
</dbReference>
<name>A0A6A5WP65_9PLEO</name>